<feature type="transmembrane region" description="Helical" evidence="8">
    <location>
        <begin position="483"/>
        <end position="502"/>
    </location>
</feature>
<feature type="transmembrane region" description="Helical" evidence="8">
    <location>
        <begin position="446"/>
        <end position="471"/>
    </location>
</feature>
<dbReference type="GO" id="GO:0016020">
    <property type="term" value="C:membrane"/>
    <property type="evidence" value="ECO:0007669"/>
    <property type="project" value="UniProtKB-SubCell"/>
</dbReference>
<evidence type="ECO:0000256" key="6">
    <source>
        <dbReference type="ARBA" id="ARBA00023136"/>
    </source>
</evidence>
<name>A0A9W9FBB3_9EURO</name>
<accession>A0A9W9FBB3</accession>
<dbReference type="PANTHER" id="PTHR43341:SF1">
    <property type="entry name" value="GENERAL AMINO-ACID PERMEASE GAP1"/>
    <property type="match status" value="1"/>
</dbReference>
<protein>
    <recommendedName>
        <fullName evidence="9">Amino acid permease/ SLC12A domain-containing protein</fullName>
    </recommendedName>
</protein>
<feature type="transmembrane region" description="Helical" evidence="8">
    <location>
        <begin position="162"/>
        <end position="182"/>
    </location>
</feature>
<keyword evidence="3 8" id="KW-0812">Transmembrane</keyword>
<evidence type="ECO:0000256" key="4">
    <source>
        <dbReference type="ARBA" id="ARBA00022970"/>
    </source>
</evidence>
<evidence type="ECO:0000256" key="1">
    <source>
        <dbReference type="ARBA" id="ARBA00004141"/>
    </source>
</evidence>
<evidence type="ECO:0000256" key="7">
    <source>
        <dbReference type="SAM" id="MobiDB-lite"/>
    </source>
</evidence>
<evidence type="ECO:0000256" key="5">
    <source>
        <dbReference type="ARBA" id="ARBA00022989"/>
    </source>
</evidence>
<comment type="caution">
    <text evidence="10">The sequence shown here is derived from an EMBL/GenBank/DDBJ whole genome shotgun (WGS) entry which is preliminary data.</text>
</comment>
<dbReference type="AlphaFoldDB" id="A0A9W9FBB3"/>
<dbReference type="InterPro" id="IPR050524">
    <property type="entry name" value="APC_YAT"/>
</dbReference>
<reference evidence="10" key="2">
    <citation type="journal article" date="2023" name="IMA Fungus">
        <title>Comparative genomic study of the Penicillium genus elucidates a diverse pangenome and 15 lateral gene transfer events.</title>
        <authorList>
            <person name="Petersen C."/>
            <person name="Sorensen T."/>
            <person name="Nielsen M.R."/>
            <person name="Sondergaard T.E."/>
            <person name="Sorensen J.L."/>
            <person name="Fitzpatrick D.A."/>
            <person name="Frisvad J.C."/>
            <person name="Nielsen K.L."/>
        </authorList>
    </citation>
    <scope>NUCLEOTIDE SEQUENCE</scope>
    <source>
        <strain evidence="10">IBT 30069</strain>
    </source>
</reference>
<evidence type="ECO:0000313" key="11">
    <source>
        <dbReference type="Proteomes" id="UP001149165"/>
    </source>
</evidence>
<dbReference type="Proteomes" id="UP001149165">
    <property type="component" value="Unassembled WGS sequence"/>
</dbReference>
<organism evidence="10 11">
    <name type="scientific">Penicillium angulare</name>
    <dbReference type="NCBI Taxonomy" id="116970"/>
    <lineage>
        <taxon>Eukaryota</taxon>
        <taxon>Fungi</taxon>
        <taxon>Dikarya</taxon>
        <taxon>Ascomycota</taxon>
        <taxon>Pezizomycotina</taxon>
        <taxon>Eurotiomycetes</taxon>
        <taxon>Eurotiomycetidae</taxon>
        <taxon>Eurotiales</taxon>
        <taxon>Aspergillaceae</taxon>
        <taxon>Penicillium</taxon>
    </lineage>
</organism>
<dbReference type="OrthoDB" id="3900342at2759"/>
<feature type="transmembrane region" description="Helical" evidence="8">
    <location>
        <begin position="189"/>
        <end position="209"/>
    </location>
</feature>
<reference evidence="10" key="1">
    <citation type="submission" date="2022-11" db="EMBL/GenBank/DDBJ databases">
        <authorList>
            <person name="Petersen C."/>
        </authorList>
    </citation>
    <scope>NUCLEOTIDE SEQUENCE</scope>
    <source>
        <strain evidence="10">IBT 30069</strain>
    </source>
</reference>
<evidence type="ECO:0000256" key="3">
    <source>
        <dbReference type="ARBA" id="ARBA00022692"/>
    </source>
</evidence>
<feature type="transmembrane region" description="Helical" evidence="8">
    <location>
        <begin position="322"/>
        <end position="342"/>
    </location>
</feature>
<sequence>MNSSEEEVEKKFPSTIQTKSDGSPPYDDGAVAGETVDIEHGQNTLKRNLKGRHMQMIAIGGAIGAGLFVSTGSALREGGPGSLLIGYLTVGCMLLLTIHALGELAVLYPTNGAFFTYCVRFINPAWGFAVGWDYAISWLIMLPFELTAASITIRYWRDDLNIGIWIAVFLVVLSCIQIFGVRGYGEVEFALGIIKVTAVIGFIILGIVIDCGGAPKGGYIGARYWHDPGAFTDFYGFCTVFTTAAFAFGGTEMSGLAAAEAANPAKSLPKACKQVFWRVLIFYVLGTFIIGLIVPHNAAYLLGASGSNTKSSPFVVSIQEAGIVGLPSVMNAVITISVISVANSATFGSSRTIQALASRGMAPKWMAYIDKHGRPVWCLVLQIAFGLLAFINEASSTGDVIFDWLLALSGVSDFFLWGSICLAHIQFRKAWAYNGRDVKELAYAAPLGVIGSYIGLSLNVLCLIAEFYVSVYPMNASDFFENYLAAPVILFLFCGWIVYTYFNKDPALERGYWLMKPQDMDIYTGMRDGVLDVDLPPKVEYATWGEYFKVAPMRLLRSII</sequence>
<feature type="transmembrane region" description="Helical" evidence="8">
    <location>
        <begin position="234"/>
        <end position="259"/>
    </location>
</feature>
<dbReference type="PROSITE" id="PS00218">
    <property type="entry name" value="AMINO_ACID_PERMEASE_1"/>
    <property type="match status" value="1"/>
</dbReference>
<keyword evidence="6 8" id="KW-0472">Membrane</keyword>
<keyword evidence="5 8" id="KW-1133">Transmembrane helix</keyword>
<feature type="transmembrane region" description="Helical" evidence="8">
    <location>
        <begin position="376"/>
        <end position="392"/>
    </location>
</feature>
<evidence type="ECO:0000256" key="8">
    <source>
        <dbReference type="SAM" id="Phobius"/>
    </source>
</evidence>
<feature type="transmembrane region" description="Helical" evidence="8">
    <location>
        <begin position="404"/>
        <end position="425"/>
    </location>
</feature>
<proteinExistence type="predicted"/>
<dbReference type="PANTHER" id="PTHR43341">
    <property type="entry name" value="AMINO ACID PERMEASE"/>
    <property type="match status" value="1"/>
</dbReference>
<comment type="subcellular location">
    <subcellularLocation>
        <location evidence="1">Membrane</location>
        <topology evidence="1">Multi-pass membrane protein</topology>
    </subcellularLocation>
</comment>
<feature type="transmembrane region" description="Helical" evidence="8">
    <location>
        <begin position="87"/>
        <end position="109"/>
    </location>
</feature>
<feature type="transmembrane region" description="Helical" evidence="8">
    <location>
        <begin position="56"/>
        <end position="75"/>
    </location>
</feature>
<feature type="domain" description="Amino acid permease/ SLC12A" evidence="9">
    <location>
        <begin position="53"/>
        <end position="503"/>
    </location>
</feature>
<keyword evidence="2" id="KW-0813">Transport</keyword>
<evidence type="ECO:0000259" key="9">
    <source>
        <dbReference type="Pfam" id="PF00324"/>
    </source>
</evidence>
<dbReference type="GO" id="GO:0015171">
    <property type="term" value="F:amino acid transmembrane transporter activity"/>
    <property type="evidence" value="ECO:0007669"/>
    <property type="project" value="TreeGrafter"/>
</dbReference>
<dbReference type="EMBL" id="JAPQKH010000005">
    <property type="protein sequence ID" value="KAJ5096940.1"/>
    <property type="molecule type" value="Genomic_DNA"/>
</dbReference>
<dbReference type="InterPro" id="IPR004841">
    <property type="entry name" value="AA-permease/SLC12A_dom"/>
</dbReference>
<dbReference type="Gene3D" id="1.20.1740.10">
    <property type="entry name" value="Amino acid/polyamine transporter I"/>
    <property type="match status" value="1"/>
</dbReference>
<dbReference type="Pfam" id="PF00324">
    <property type="entry name" value="AA_permease"/>
    <property type="match status" value="1"/>
</dbReference>
<gene>
    <name evidence="10" type="ORF">N7456_007661</name>
</gene>
<feature type="transmembrane region" description="Helical" evidence="8">
    <location>
        <begin position="121"/>
        <end position="142"/>
    </location>
</feature>
<keyword evidence="4" id="KW-0029">Amino-acid transport</keyword>
<dbReference type="InterPro" id="IPR004840">
    <property type="entry name" value="Amino_acid_permease_CS"/>
</dbReference>
<evidence type="ECO:0000313" key="10">
    <source>
        <dbReference type="EMBL" id="KAJ5096940.1"/>
    </source>
</evidence>
<dbReference type="FunFam" id="1.20.1740.10:FF:000017">
    <property type="entry name" value="Amino acid permease"/>
    <property type="match status" value="1"/>
</dbReference>
<keyword evidence="11" id="KW-1185">Reference proteome</keyword>
<dbReference type="PIRSF" id="PIRSF006060">
    <property type="entry name" value="AA_transporter"/>
    <property type="match status" value="1"/>
</dbReference>
<evidence type="ECO:0000256" key="2">
    <source>
        <dbReference type="ARBA" id="ARBA00022448"/>
    </source>
</evidence>
<feature type="transmembrane region" description="Helical" evidence="8">
    <location>
        <begin position="280"/>
        <end position="302"/>
    </location>
</feature>
<feature type="region of interest" description="Disordered" evidence="7">
    <location>
        <begin position="1"/>
        <end position="31"/>
    </location>
</feature>